<feature type="compositionally biased region" description="Basic and acidic residues" evidence="1">
    <location>
        <begin position="623"/>
        <end position="649"/>
    </location>
</feature>
<keyword evidence="3" id="KW-1185">Reference proteome</keyword>
<feature type="compositionally biased region" description="Basic and acidic residues" evidence="1">
    <location>
        <begin position="798"/>
        <end position="822"/>
    </location>
</feature>
<feature type="compositionally biased region" description="Low complexity" evidence="1">
    <location>
        <begin position="597"/>
        <end position="614"/>
    </location>
</feature>
<dbReference type="GeneID" id="94433129"/>
<feature type="compositionally biased region" description="Low complexity" evidence="1">
    <location>
        <begin position="1054"/>
        <end position="1065"/>
    </location>
</feature>
<dbReference type="EMBL" id="MIGC01006072">
    <property type="protein sequence ID" value="PHJ16376.1"/>
    <property type="molecule type" value="Genomic_DNA"/>
</dbReference>
<evidence type="ECO:0000313" key="3">
    <source>
        <dbReference type="Proteomes" id="UP000221165"/>
    </source>
</evidence>
<feature type="compositionally biased region" description="Low complexity" evidence="1">
    <location>
        <begin position="531"/>
        <end position="576"/>
    </location>
</feature>
<dbReference type="VEuPathDB" id="ToxoDB:CSUI_009809"/>
<feature type="compositionally biased region" description="Basic residues" evidence="1">
    <location>
        <begin position="127"/>
        <end position="137"/>
    </location>
</feature>
<feature type="compositionally biased region" description="Polar residues" evidence="1">
    <location>
        <begin position="203"/>
        <end position="220"/>
    </location>
</feature>
<protein>
    <submittedName>
        <fullName evidence="2">Pseudouridylate synthase</fullName>
    </submittedName>
</protein>
<feature type="compositionally biased region" description="Low complexity" evidence="1">
    <location>
        <begin position="910"/>
        <end position="922"/>
    </location>
</feature>
<feature type="compositionally biased region" description="Basic and acidic residues" evidence="1">
    <location>
        <begin position="516"/>
        <end position="528"/>
    </location>
</feature>
<accession>A0A2C6KJ36</accession>
<feature type="compositionally biased region" description="Polar residues" evidence="1">
    <location>
        <begin position="282"/>
        <end position="291"/>
    </location>
</feature>
<organism evidence="2 3">
    <name type="scientific">Cystoisospora suis</name>
    <dbReference type="NCBI Taxonomy" id="483139"/>
    <lineage>
        <taxon>Eukaryota</taxon>
        <taxon>Sar</taxon>
        <taxon>Alveolata</taxon>
        <taxon>Apicomplexa</taxon>
        <taxon>Conoidasida</taxon>
        <taxon>Coccidia</taxon>
        <taxon>Eucoccidiorida</taxon>
        <taxon>Eimeriorina</taxon>
        <taxon>Sarcocystidae</taxon>
        <taxon>Cystoisospora</taxon>
    </lineage>
</organism>
<dbReference type="OrthoDB" id="340336at2759"/>
<evidence type="ECO:0000256" key="1">
    <source>
        <dbReference type="SAM" id="MobiDB-lite"/>
    </source>
</evidence>
<gene>
    <name evidence="2" type="ORF">CSUI_009809</name>
</gene>
<comment type="caution">
    <text evidence="2">The sequence shown here is derived from an EMBL/GenBank/DDBJ whole genome shotgun (WGS) entry which is preliminary data.</text>
</comment>
<feature type="compositionally biased region" description="Low complexity" evidence="1">
    <location>
        <begin position="855"/>
        <end position="901"/>
    </location>
</feature>
<feature type="region of interest" description="Disordered" evidence="1">
    <location>
        <begin position="798"/>
        <end position="942"/>
    </location>
</feature>
<feature type="compositionally biased region" description="Low complexity" evidence="1">
    <location>
        <begin position="323"/>
        <end position="346"/>
    </location>
</feature>
<name>A0A2C6KJ36_9APIC</name>
<feature type="non-terminal residue" evidence="2">
    <location>
        <position position="1089"/>
    </location>
</feature>
<dbReference type="RefSeq" id="XP_067918105.1">
    <property type="nucleotide sequence ID" value="XM_068069918.1"/>
</dbReference>
<dbReference type="Proteomes" id="UP000221165">
    <property type="component" value="Unassembled WGS sequence"/>
</dbReference>
<feature type="region of interest" description="Disordered" evidence="1">
    <location>
        <begin position="83"/>
        <end position="174"/>
    </location>
</feature>
<feature type="region of interest" description="Disordered" evidence="1">
    <location>
        <begin position="1054"/>
        <end position="1089"/>
    </location>
</feature>
<evidence type="ECO:0000313" key="2">
    <source>
        <dbReference type="EMBL" id="PHJ16376.1"/>
    </source>
</evidence>
<dbReference type="AlphaFoldDB" id="A0A2C6KJ36"/>
<feature type="region of interest" description="Disordered" evidence="1">
    <location>
        <begin position="488"/>
        <end position="725"/>
    </location>
</feature>
<feature type="compositionally biased region" description="Basic and acidic residues" evidence="1">
    <location>
        <begin position="670"/>
        <end position="703"/>
    </location>
</feature>
<reference evidence="2 3" key="1">
    <citation type="journal article" date="2017" name="Int. J. Parasitol.">
        <title>The genome of the protozoan parasite Cystoisospora suis and a reverse vaccinology approach to identify vaccine candidates.</title>
        <authorList>
            <person name="Palmieri N."/>
            <person name="Shrestha A."/>
            <person name="Ruttkowski B."/>
            <person name="Beck T."/>
            <person name="Vogl C."/>
            <person name="Tomley F."/>
            <person name="Blake D.P."/>
            <person name="Joachim A."/>
        </authorList>
    </citation>
    <scope>NUCLEOTIDE SEQUENCE [LARGE SCALE GENOMIC DNA]</scope>
    <source>
        <strain evidence="2 3">Wien I</strain>
    </source>
</reference>
<feature type="compositionally biased region" description="Gly residues" evidence="1">
    <location>
        <begin position="1080"/>
        <end position="1089"/>
    </location>
</feature>
<feature type="compositionally biased region" description="Polar residues" evidence="1">
    <location>
        <begin position="832"/>
        <end position="841"/>
    </location>
</feature>
<feature type="region of interest" description="Disordered" evidence="1">
    <location>
        <begin position="189"/>
        <end position="346"/>
    </location>
</feature>
<feature type="compositionally biased region" description="Polar residues" evidence="1">
    <location>
        <begin position="581"/>
        <end position="590"/>
    </location>
</feature>
<feature type="compositionally biased region" description="Low complexity" evidence="1">
    <location>
        <begin position="86"/>
        <end position="95"/>
    </location>
</feature>
<feature type="compositionally biased region" description="Basic and acidic residues" evidence="1">
    <location>
        <begin position="292"/>
        <end position="321"/>
    </location>
</feature>
<feature type="compositionally biased region" description="Low complexity" evidence="1">
    <location>
        <begin position="252"/>
        <end position="265"/>
    </location>
</feature>
<feature type="compositionally biased region" description="Basic and acidic residues" evidence="1">
    <location>
        <begin position="100"/>
        <end position="119"/>
    </location>
</feature>
<feature type="compositionally biased region" description="Pro residues" evidence="1">
    <location>
        <begin position="490"/>
        <end position="503"/>
    </location>
</feature>
<feature type="compositionally biased region" description="Polar residues" evidence="1">
    <location>
        <begin position="238"/>
        <end position="251"/>
    </location>
</feature>
<feature type="compositionally biased region" description="Polar residues" evidence="1">
    <location>
        <begin position="650"/>
        <end position="669"/>
    </location>
</feature>
<feature type="compositionally biased region" description="Basic and acidic residues" evidence="1">
    <location>
        <begin position="224"/>
        <end position="233"/>
    </location>
</feature>
<proteinExistence type="predicted"/>
<sequence length="1089" mass="119251">MSRMLRGLKHIGQESEKYRFSLLVESLHYSHSKPDKIFATVEWLRGPKRCRGREVLVVSPGENDLQFSREHELVLIATLFKNKNGSSSSSSSSSSLAKTKTQEGGKDPREEDEKKEESTQKSFGSQRKGKRRRRRRPSSGGGEGKGGGEEEEEQEKGEPTATTGGGKGGGASMYLPKISKLQVVEVQETGRRSFRSFTSRHSQASSPPLVSVPDSTTSPPLAQDESKTKKESAEPSAVSPTTSPSFSKIKTLSSLQSSLPSSSSSFHRANLKTSILRRKSFTMPSQIPSNKESTKFTARGEEAKQPPSSERRRKEEEEKKHSSSSSFFASGAPPSSQSFSSSSFSSSAVSTTRFATTSSRSCVLGECQLDLSQFVHMEREQGGEGEEREGGSPLGILSSYQKRFTLPLERCEDPQATITFVVSWTLLSATGGDGAGDEEDNDDAISLHSGLVSLASDETFFKGPTSLLPSSSSSSVLFLPPHTFQLYQPSPLPSPSPPLPLPSPYQGSHPLLTKGLEGERSYTKDSTRMRSSLFPSSTPSPLHPSILSSSSFGRPVSARRPPPSSGVLGSSSSSLSPLPPAQTSSDSALPSSLKYRSPSTLLSTSSSPSASSPPGVALQEESSLMKKDSFERQERRREKQEREEREKENASSFSHSAPAEISSSYSYITNKDRKEGPTKEGEEKEKGLGEGLKSERNDGERHLAGMTVTPHQVRGVYTPHDKRGELNEGAYENVCFDKNEEKEEEGEIRKRRSHRISLPNGMDEEGRSLAIDGVFGGKRLSFANGLTGAAPVNELIKARELRKKKEEEEKRRKEEIEVEEARTTASLPPVNPRSTLSSPLTDPNAISEEEKRALHPSSSSAGSLHLPSSLPLPMTERSISSSSSSSSRLKSLRSLLPSPRSVEGKKSGYPSTSTTITRTPSRSARDKLIDEEDEEARRKREEEVAFLSRVAQGLPMTGEEEDDSKTRQEIEDLIGMKRLTSHGGGALDTHECKSMVQLLQRISDLERKNEEKQRLLLKAHLALDSKESAERDEYEKKIRNLFSQIEELHTALANAQEQQLTTAQQLEDERSKSQQTHHSGSGGGERSSR</sequence>